<keyword evidence="2" id="KW-1185">Reference proteome</keyword>
<dbReference type="RefSeq" id="WP_073069636.1">
    <property type="nucleotide sequence ID" value="NZ_MPPI01000003.1"/>
</dbReference>
<protein>
    <recommendedName>
        <fullName evidence="3">Type II toxin-antitoxin system Phd/YefM family antitoxin</fullName>
    </recommendedName>
</protein>
<dbReference type="STRING" id="1920490.GCA_001895925_02942"/>
<gene>
    <name evidence="1" type="ORF">C7B65_15595</name>
</gene>
<dbReference type="Proteomes" id="UP000238634">
    <property type="component" value="Unassembled WGS sequence"/>
</dbReference>
<proteinExistence type="predicted"/>
<reference evidence="1 2" key="1">
    <citation type="submission" date="2018-02" db="EMBL/GenBank/DDBJ databases">
        <authorList>
            <person name="Cohen D.B."/>
            <person name="Kent A.D."/>
        </authorList>
    </citation>
    <scope>NUCLEOTIDE SEQUENCE [LARGE SCALE GENOMIC DNA]</scope>
    <source>
        <strain evidence="1 2">ULC007</strain>
    </source>
</reference>
<dbReference type="AlphaFoldDB" id="A0A2T1DCR9"/>
<organism evidence="1 2">
    <name type="scientific">Phormidesmis priestleyi ULC007</name>
    <dbReference type="NCBI Taxonomy" id="1920490"/>
    <lineage>
        <taxon>Bacteria</taxon>
        <taxon>Bacillati</taxon>
        <taxon>Cyanobacteriota</taxon>
        <taxon>Cyanophyceae</taxon>
        <taxon>Leptolyngbyales</taxon>
        <taxon>Leptolyngbyaceae</taxon>
        <taxon>Phormidesmis</taxon>
    </lineage>
</organism>
<dbReference type="EMBL" id="PVWG01000018">
    <property type="protein sequence ID" value="PSB18322.1"/>
    <property type="molecule type" value="Genomic_DNA"/>
</dbReference>
<dbReference type="Gene3D" id="6.10.250.2100">
    <property type="match status" value="1"/>
</dbReference>
<name>A0A2T1DCR9_9CYAN</name>
<evidence type="ECO:0000313" key="1">
    <source>
        <dbReference type="EMBL" id="PSB18322.1"/>
    </source>
</evidence>
<sequence length="69" mass="7810">MNAQAKDYPFAQEFITDAEGHIRKVVIDVADYQKLIEALEDEGLYRAVAEVRNEIPLSLEEALKEMAAE</sequence>
<accession>A0A2T1DCR9</accession>
<reference evidence="1 2" key="2">
    <citation type="submission" date="2018-03" db="EMBL/GenBank/DDBJ databases">
        <title>The ancient ancestry and fast evolution of plastids.</title>
        <authorList>
            <person name="Moore K.R."/>
            <person name="Magnabosco C."/>
            <person name="Momper L."/>
            <person name="Gold D.A."/>
            <person name="Bosak T."/>
            <person name="Fournier G.P."/>
        </authorList>
    </citation>
    <scope>NUCLEOTIDE SEQUENCE [LARGE SCALE GENOMIC DNA]</scope>
    <source>
        <strain evidence="1 2">ULC007</strain>
    </source>
</reference>
<comment type="caution">
    <text evidence="1">The sequence shown here is derived from an EMBL/GenBank/DDBJ whole genome shotgun (WGS) entry which is preliminary data.</text>
</comment>
<dbReference type="Pfam" id="PF18506">
    <property type="entry name" value="RelB-like"/>
    <property type="match status" value="1"/>
</dbReference>
<dbReference type="OrthoDB" id="574483at2"/>
<dbReference type="InterPro" id="IPR049537">
    <property type="entry name" value="RelB-like"/>
</dbReference>
<evidence type="ECO:0008006" key="3">
    <source>
        <dbReference type="Google" id="ProtNLM"/>
    </source>
</evidence>
<evidence type="ECO:0000313" key="2">
    <source>
        <dbReference type="Proteomes" id="UP000238634"/>
    </source>
</evidence>